<sequence>MDIRDITPNYSVSPQISVEDIPAIAAAGFTCIICNRPDAENPPSHFAAELEKASKDAGLEFVTNPLTHDTMTSDRLSLQRQTLESSEGRVLAYCASGTRSTVAWMLGHADTYSPDQLIGAAAQGGYQLEQLRPQLEMLAQS</sequence>
<organism evidence="2 3">
    <name type="scientific">Cognatishimia activa</name>
    <dbReference type="NCBI Taxonomy" id="1715691"/>
    <lineage>
        <taxon>Bacteria</taxon>
        <taxon>Pseudomonadati</taxon>
        <taxon>Pseudomonadota</taxon>
        <taxon>Alphaproteobacteria</taxon>
        <taxon>Rhodobacterales</taxon>
        <taxon>Paracoccaceae</taxon>
        <taxon>Cognatishimia</taxon>
    </lineage>
</organism>
<accession>A0A0N7MBB4</accession>
<dbReference type="AlphaFoldDB" id="A0A0N7MBB4"/>
<dbReference type="Pfam" id="PF04273">
    <property type="entry name" value="BLH_phosphatase"/>
    <property type="match status" value="1"/>
</dbReference>
<dbReference type="SUPFAM" id="SSF52799">
    <property type="entry name" value="(Phosphotyrosine protein) phosphatases II"/>
    <property type="match status" value="1"/>
</dbReference>
<dbReference type="OrthoDB" id="9805710at2"/>
<dbReference type="Proteomes" id="UP000051184">
    <property type="component" value="Unassembled WGS sequence"/>
</dbReference>
<dbReference type="RefSeq" id="WP_058313954.1">
    <property type="nucleotide sequence ID" value="NZ_CYTO01000024.1"/>
</dbReference>
<name>A0A0N7MBB4_9RHOB</name>
<dbReference type="InterPro" id="IPR029021">
    <property type="entry name" value="Prot-tyrosine_phosphatase-like"/>
</dbReference>
<dbReference type="STRING" id="1715691.TA5113_02372"/>
<evidence type="ECO:0000313" key="3">
    <source>
        <dbReference type="Proteomes" id="UP000051184"/>
    </source>
</evidence>
<reference evidence="3" key="1">
    <citation type="submission" date="2015-09" db="EMBL/GenBank/DDBJ databases">
        <authorList>
            <person name="Rodrigo-Torres Lidia"/>
            <person name="Arahal R.David."/>
        </authorList>
    </citation>
    <scope>NUCLEOTIDE SEQUENCE [LARGE SCALE GENOMIC DNA]</scope>
    <source>
        <strain evidence="3">CECT 5114</strain>
    </source>
</reference>
<protein>
    <submittedName>
        <fullName evidence="2">Beta-lactamase hydrolase-like protein</fullName>
        <ecNumber evidence="2">3.-.-.-</ecNumber>
    </submittedName>
</protein>
<keyword evidence="2" id="KW-0378">Hydrolase</keyword>
<feature type="domain" description="Beta-lactamase hydrolase-like protein phosphatase-like" evidence="1">
    <location>
        <begin position="2"/>
        <end position="109"/>
    </location>
</feature>
<dbReference type="EC" id="3.-.-.-" evidence="2"/>
<dbReference type="Gene3D" id="3.90.190.10">
    <property type="entry name" value="Protein tyrosine phosphatase superfamily"/>
    <property type="match status" value="1"/>
</dbReference>
<dbReference type="GO" id="GO:0016787">
    <property type="term" value="F:hydrolase activity"/>
    <property type="evidence" value="ECO:0007669"/>
    <property type="project" value="UniProtKB-KW"/>
</dbReference>
<proteinExistence type="predicted"/>
<evidence type="ECO:0000259" key="1">
    <source>
        <dbReference type="Pfam" id="PF04273"/>
    </source>
</evidence>
<evidence type="ECO:0000313" key="2">
    <source>
        <dbReference type="EMBL" id="CUK24936.1"/>
    </source>
</evidence>
<keyword evidence="3" id="KW-1185">Reference proteome</keyword>
<gene>
    <name evidence="2" type="primary">blh_1</name>
    <name evidence="2" type="ORF">TA5114_00725</name>
</gene>
<dbReference type="NCBIfam" id="TIGR01244">
    <property type="entry name" value="TIGR01244 family sulfur transferase"/>
    <property type="match status" value="1"/>
</dbReference>
<dbReference type="EMBL" id="CYUE01000006">
    <property type="protein sequence ID" value="CUK24936.1"/>
    <property type="molecule type" value="Genomic_DNA"/>
</dbReference>
<dbReference type="InterPro" id="IPR005939">
    <property type="entry name" value="BLH_phosphatase-like"/>
</dbReference>